<reference evidence="2" key="1">
    <citation type="submission" date="2020-02" db="EMBL/GenBank/DDBJ databases">
        <authorList>
            <person name="Meier V. D."/>
        </authorList>
    </citation>
    <scope>NUCLEOTIDE SEQUENCE</scope>
    <source>
        <strain evidence="2">AVDCRST_MAG12</strain>
    </source>
</reference>
<feature type="compositionally biased region" description="Basic residues" evidence="1">
    <location>
        <begin position="70"/>
        <end position="81"/>
    </location>
</feature>
<feature type="compositionally biased region" description="Basic and acidic residues" evidence="1">
    <location>
        <begin position="182"/>
        <end position="194"/>
    </location>
</feature>
<name>A0A6J4SN20_9ACTN</name>
<accession>A0A6J4SN20</accession>
<feature type="non-terminal residue" evidence="2">
    <location>
        <position position="211"/>
    </location>
</feature>
<organism evidence="2">
    <name type="scientific">uncultured Rubrobacteraceae bacterium</name>
    <dbReference type="NCBI Taxonomy" id="349277"/>
    <lineage>
        <taxon>Bacteria</taxon>
        <taxon>Bacillati</taxon>
        <taxon>Actinomycetota</taxon>
        <taxon>Rubrobacteria</taxon>
        <taxon>Rubrobacterales</taxon>
        <taxon>Rubrobacteraceae</taxon>
        <taxon>environmental samples</taxon>
    </lineage>
</organism>
<protein>
    <submittedName>
        <fullName evidence="2">Putative secreted protein</fullName>
    </submittedName>
</protein>
<feature type="compositionally biased region" description="Basic and acidic residues" evidence="1">
    <location>
        <begin position="154"/>
        <end position="174"/>
    </location>
</feature>
<dbReference type="AlphaFoldDB" id="A0A6J4SN20"/>
<gene>
    <name evidence="2" type="ORF">AVDCRST_MAG12-2498</name>
</gene>
<evidence type="ECO:0000313" key="2">
    <source>
        <dbReference type="EMBL" id="CAA9498387.1"/>
    </source>
</evidence>
<feature type="non-terminal residue" evidence="2">
    <location>
        <position position="1"/>
    </location>
</feature>
<evidence type="ECO:0000256" key="1">
    <source>
        <dbReference type="SAM" id="MobiDB-lite"/>
    </source>
</evidence>
<feature type="compositionally biased region" description="Basic and acidic residues" evidence="1">
    <location>
        <begin position="85"/>
        <end position="101"/>
    </location>
</feature>
<feature type="compositionally biased region" description="Basic residues" evidence="1">
    <location>
        <begin position="44"/>
        <end position="54"/>
    </location>
</feature>
<feature type="compositionally biased region" description="Basic and acidic residues" evidence="1">
    <location>
        <begin position="56"/>
        <end position="69"/>
    </location>
</feature>
<proteinExistence type="predicted"/>
<dbReference type="EMBL" id="CADCVK010000364">
    <property type="protein sequence ID" value="CAA9498387.1"/>
    <property type="molecule type" value="Genomic_DNA"/>
</dbReference>
<feature type="region of interest" description="Disordered" evidence="1">
    <location>
        <begin position="1"/>
        <end position="211"/>
    </location>
</feature>
<sequence>GDEDSRGRGAADPVARRRGHALRGARAVALPHERRAGGRLGGGRVRKGHVRAPRAGRGDGRDRAGQDRERRRKAHGHRHGAHPAGPDRAHAGLARRLEPPRHRCRARHVLDGPPDGGPHARHGLARRDRAPAQRPARRGGKDVLPAHDPPPPGRRPDGRGGHAGDRPPRGGEPRRGHRRLPAGRDRADEGDARRARGRSPVGLPRGRTHAL</sequence>